<dbReference type="InterPro" id="IPR036779">
    <property type="entry name" value="LysM_dom_sf"/>
</dbReference>
<organism evidence="5 6">
    <name type="scientific">Bacillus songklensis</name>
    <dbReference type="NCBI Taxonomy" id="1069116"/>
    <lineage>
        <taxon>Bacteria</taxon>
        <taxon>Bacillati</taxon>
        <taxon>Bacillota</taxon>
        <taxon>Bacilli</taxon>
        <taxon>Bacillales</taxon>
        <taxon>Bacillaceae</taxon>
        <taxon>Bacillus</taxon>
    </lineage>
</organism>
<feature type="domain" description="GH18" evidence="4">
    <location>
        <begin position="106"/>
        <end position="423"/>
    </location>
</feature>
<evidence type="ECO:0000313" key="5">
    <source>
        <dbReference type="EMBL" id="MFC3883586.1"/>
    </source>
</evidence>
<dbReference type="InterPro" id="IPR017853">
    <property type="entry name" value="GH"/>
</dbReference>
<evidence type="ECO:0000256" key="1">
    <source>
        <dbReference type="ARBA" id="ARBA00022801"/>
    </source>
</evidence>
<dbReference type="InterPro" id="IPR011583">
    <property type="entry name" value="Chitinase_II/V-like_cat"/>
</dbReference>
<accession>A0ABV8B027</accession>
<dbReference type="SMART" id="SM00636">
    <property type="entry name" value="Glyco_18"/>
    <property type="match status" value="1"/>
</dbReference>
<dbReference type="CDD" id="cd00118">
    <property type="entry name" value="LysM"/>
    <property type="match status" value="2"/>
</dbReference>
<dbReference type="SUPFAM" id="SSF54106">
    <property type="entry name" value="LysM domain"/>
    <property type="match status" value="2"/>
</dbReference>
<feature type="domain" description="LysM" evidence="3">
    <location>
        <begin position="54"/>
        <end position="98"/>
    </location>
</feature>
<evidence type="ECO:0000313" key="6">
    <source>
        <dbReference type="Proteomes" id="UP001595752"/>
    </source>
</evidence>
<keyword evidence="6" id="KW-1185">Reference proteome</keyword>
<dbReference type="Pfam" id="PF01476">
    <property type="entry name" value="LysM"/>
    <property type="match status" value="2"/>
</dbReference>
<sequence length="423" mass="47613">MPVHVVQAGESLWGISRRYGTSIENIVRINGLESAGLIVPGLALYIPDQGLPVRYYQVRPGDTLWGLAQRFNTSLQSILTANPGMDPNRLYVGQRIRIPSPTKLRMETLGFIIPYSAESFLPILNEIAGNLTYLAIVAYSFTTEGNVVAELNDTTIISRSKQLNVIPLLTVRNFTAEGFSAELAGQVLGNATFRRNLVQSITNTVKQKGYGGVSIDFEFVPPPRRNDFNTFLRELKNALGQLILHVNVHAKTKDIPTNPIIGAYDYRMIGEIADIVAVMTIDYGYPTGPPNPISPADWMEQVIQYSVSLINPRKLQAAFPLYGYDWTTTDTSQYVTRALTVLAAQNLAISTGATIRYNTTFQSPWYLYWRGSEKHTVWFEDIRSYIAKYRLIDLYQLLGVTYWQLSFPSPQNWAYVERNFTVV</sequence>
<evidence type="ECO:0000259" key="4">
    <source>
        <dbReference type="PROSITE" id="PS51910"/>
    </source>
</evidence>
<gene>
    <name evidence="5" type="ORF">ACFOU2_08715</name>
</gene>
<reference evidence="6" key="1">
    <citation type="journal article" date="2019" name="Int. J. Syst. Evol. Microbiol.">
        <title>The Global Catalogue of Microorganisms (GCM) 10K type strain sequencing project: providing services to taxonomists for standard genome sequencing and annotation.</title>
        <authorList>
            <consortium name="The Broad Institute Genomics Platform"/>
            <consortium name="The Broad Institute Genome Sequencing Center for Infectious Disease"/>
            <person name="Wu L."/>
            <person name="Ma J."/>
        </authorList>
    </citation>
    <scope>NUCLEOTIDE SEQUENCE [LARGE SCALE GENOMIC DNA]</scope>
    <source>
        <strain evidence="6">CCUG 61889</strain>
    </source>
</reference>
<comment type="caution">
    <text evidence="5">The sequence shown here is derived from an EMBL/GenBank/DDBJ whole genome shotgun (WGS) entry which is preliminary data.</text>
</comment>
<feature type="domain" description="LysM" evidence="3">
    <location>
        <begin position="2"/>
        <end position="46"/>
    </location>
</feature>
<dbReference type="PROSITE" id="PS51910">
    <property type="entry name" value="GH18_2"/>
    <property type="match status" value="1"/>
</dbReference>
<dbReference type="Pfam" id="PF00704">
    <property type="entry name" value="Glyco_hydro_18"/>
    <property type="match status" value="1"/>
</dbReference>
<dbReference type="SUPFAM" id="SSF51445">
    <property type="entry name" value="(Trans)glycosidases"/>
    <property type="match status" value="1"/>
</dbReference>
<dbReference type="Gene3D" id="3.20.20.80">
    <property type="entry name" value="Glycosidases"/>
    <property type="match status" value="1"/>
</dbReference>
<dbReference type="CDD" id="cd02874">
    <property type="entry name" value="GH18_CFLE_spore_hydrolase"/>
    <property type="match status" value="1"/>
</dbReference>
<dbReference type="EMBL" id="JBHRZT010000032">
    <property type="protein sequence ID" value="MFC3883586.1"/>
    <property type="molecule type" value="Genomic_DNA"/>
</dbReference>
<dbReference type="SMART" id="SM00257">
    <property type="entry name" value="LysM"/>
    <property type="match status" value="2"/>
</dbReference>
<dbReference type="Proteomes" id="UP001595752">
    <property type="component" value="Unassembled WGS sequence"/>
</dbReference>
<keyword evidence="2" id="KW-0326">Glycosidase</keyword>
<dbReference type="Gene3D" id="3.10.50.10">
    <property type="match status" value="1"/>
</dbReference>
<dbReference type="RefSeq" id="WP_377914194.1">
    <property type="nucleotide sequence ID" value="NZ_JBHRZT010000032.1"/>
</dbReference>
<evidence type="ECO:0000256" key="2">
    <source>
        <dbReference type="ARBA" id="ARBA00023295"/>
    </source>
</evidence>
<name>A0ABV8B027_9BACI</name>
<evidence type="ECO:0000259" key="3">
    <source>
        <dbReference type="PROSITE" id="PS51782"/>
    </source>
</evidence>
<protein>
    <submittedName>
        <fullName evidence="5">LysM peptidoglycan-binding domain-containing protein</fullName>
    </submittedName>
</protein>
<proteinExistence type="predicted"/>
<dbReference type="InterPro" id="IPR041704">
    <property type="entry name" value="CFLE_GH18"/>
</dbReference>
<dbReference type="PANTHER" id="PTHR46066:SF2">
    <property type="entry name" value="CHITINASE DOMAIN-CONTAINING PROTEIN 1"/>
    <property type="match status" value="1"/>
</dbReference>
<dbReference type="InterPro" id="IPR018392">
    <property type="entry name" value="LysM"/>
</dbReference>
<dbReference type="InterPro" id="IPR029070">
    <property type="entry name" value="Chitinase_insertion_sf"/>
</dbReference>
<dbReference type="Gene3D" id="3.10.350.10">
    <property type="entry name" value="LysM domain"/>
    <property type="match status" value="2"/>
</dbReference>
<dbReference type="PANTHER" id="PTHR46066">
    <property type="entry name" value="CHITINASE DOMAIN-CONTAINING PROTEIN 1 FAMILY MEMBER"/>
    <property type="match status" value="1"/>
</dbReference>
<keyword evidence="1" id="KW-0378">Hydrolase</keyword>
<dbReference type="PROSITE" id="PS51782">
    <property type="entry name" value="LYSM"/>
    <property type="match status" value="2"/>
</dbReference>
<dbReference type="InterPro" id="IPR001223">
    <property type="entry name" value="Glyco_hydro18_cat"/>
</dbReference>